<gene>
    <name evidence="8" type="ORF">GPM918_LOCUS20418</name>
    <name evidence="9" type="ORF">SRO942_LOCUS20415</name>
</gene>
<evidence type="ECO:0000256" key="1">
    <source>
        <dbReference type="ARBA" id="ARBA00004123"/>
    </source>
</evidence>
<feature type="domain" description="Hermes trasposase DNA-binding" evidence="7">
    <location>
        <begin position="89"/>
        <end position="147"/>
    </location>
</feature>
<protein>
    <recommendedName>
        <fullName evidence="11">HAT C-terminal dimerisation domain-containing protein</fullName>
    </recommendedName>
</protein>
<evidence type="ECO:0000256" key="2">
    <source>
        <dbReference type="ARBA" id="ARBA00022723"/>
    </source>
</evidence>
<dbReference type="Pfam" id="PF10683">
    <property type="entry name" value="DBD_Tnp_Hermes"/>
    <property type="match status" value="1"/>
</dbReference>
<dbReference type="EMBL" id="CAJOBC010006443">
    <property type="protein sequence ID" value="CAF3899241.1"/>
    <property type="molecule type" value="Genomic_DNA"/>
</dbReference>
<dbReference type="GO" id="GO:0046983">
    <property type="term" value="F:protein dimerization activity"/>
    <property type="evidence" value="ECO:0007669"/>
    <property type="project" value="InterPro"/>
</dbReference>
<dbReference type="SUPFAM" id="SSF53098">
    <property type="entry name" value="Ribonuclease H-like"/>
    <property type="match status" value="1"/>
</dbReference>
<name>A0A814RMV3_9BILA</name>
<dbReference type="PANTHER" id="PTHR46481:SF10">
    <property type="entry name" value="ZINC FINGER BED DOMAIN-CONTAINING PROTEIN 39"/>
    <property type="match status" value="1"/>
</dbReference>
<dbReference type="AlphaFoldDB" id="A0A814RMV3"/>
<dbReference type="PANTHER" id="PTHR46481">
    <property type="entry name" value="ZINC FINGER BED DOMAIN-CONTAINING PROTEIN 4"/>
    <property type="match status" value="1"/>
</dbReference>
<dbReference type="Gene3D" id="1.10.10.1070">
    <property type="entry name" value="Zinc finger, BED domain-containing"/>
    <property type="match status" value="1"/>
</dbReference>
<proteinExistence type="predicted"/>
<dbReference type="Pfam" id="PF05699">
    <property type="entry name" value="Dimer_Tnp_hAT"/>
    <property type="match status" value="1"/>
</dbReference>
<dbReference type="GO" id="GO:0008270">
    <property type="term" value="F:zinc ion binding"/>
    <property type="evidence" value="ECO:0007669"/>
    <property type="project" value="UniProtKB-KW"/>
</dbReference>
<dbReference type="InterPro" id="IPR008906">
    <property type="entry name" value="HATC_C_dom"/>
</dbReference>
<dbReference type="Proteomes" id="UP000681722">
    <property type="component" value="Unassembled WGS sequence"/>
</dbReference>
<organism evidence="8 10">
    <name type="scientific">Didymodactylos carnosus</name>
    <dbReference type="NCBI Taxonomy" id="1234261"/>
    <lineage>
        <taxon>Eukaryota</taxon>
        <taxon>Metazoa</taxon>
        <taxon>Spiralia</taxon>
        <taxon>Gnathifera</taxon>
        <taxon>Rotifera</taxon>
        <taxon>Eurotatoria</taxon>
        <taxon>Bdelloidea</taxon>
        <taxon>Philodinida</taxon>
        <taxon>Philodinidae</taxon>
        <taxon>Didymodactylos</taxon>
    </lineage>
</organism>
<dbReference type="SUPFAM" id="SSF140996">
    <property type="entry name" value="Hermes dimerisation domain"/>
    <property type="match status" value="1"/>
</dbReference>
<keyword evidence="3" id="KW-0863">Zinc-finger</keyword>
<dbReference type="InterPro" id="IPR018473">
    <property type="entry name" value="Hermes_transposase_DNA-db"/>
</dbReference>
<evidence type="ECO:0000313" key="8">
    <source>
        <dbReference type="EMBL" id="CAF1135552.1"/>
    </source>
</evidence>
<accession>A0A814RMV3</accession>
<evidence type="ECO:0000256" key="4">
    <source>
        <dbReference type="ARBA" id="ARBA00022833"/>
    </source>
</evidence>
<evidence type="ECO:0000256" key="3">
    <source>
        <dbReference type="ARBA" id="ARBA00022771"/>
    </source>
</evidence>
<keyword evidence="4" id="KW-0862">Zinc</keyword>
<dbReference type="GO" id="GO:0005634">
    <property type="term" value="C:nucleus"/>
    <property type="evidence" value="ECO:0007669"/>
    <property type="project" value="UniProtKB-SubCell"/>
</dbReference>
<reference evidence="8" key="1">
    <citation type="submission" date="2021-02" db="EMBL/GenBank/DDBJ databases">
        <authorList>
            <person name="Nowell W R."/>
        </authorList>
    </citation>
    <scope>NUCLEOTIDE SEQUENCE</scope>
</reference>
<keyword evidence="10" id="KW-1185">Reference proteome</keyword>
<keyword evidence="5" id="KW-0539">Nucleus</keyword>
<evidence type="ECO:0000313" key="10">
    <source>
        <dbReference type="Proteomes" id="UP000663829"/>
    </source>
</evidence>
<comment type="subcellular location">
    <subcellularLocation>
        <location evidence="1">Nucleus</location>
    </subcellularLocation>
</comment>
<dbReference type="InterPro" id="IPR052035">
    <property type="entry name" value="ZnF_BED_domain_contain"/>
</dbReference>
<evidence type="ECO:0000256" key="5">
    <source>
        <dbReference type="ARBA" id="ARBA00023242"/>
    </source>
</evidence>
<feature type="domain" description="HAT C-terminal dimerisation" evidence="6">
    <location>
        <begin position="422"/>
        <end position="502"/>
    </location>
</feature>
<evidence type="ECO:0000313" key="9">
    <source>
        <dbReference type="EMBL" id="CAF3899241.1"/>
    </source>
</evidence>
<evidence type="ECO:0000259" key="7">
    <source>
        <dbReference type="Pfam" id="PF10683"/>
    </source>
</evidence>
<dbReference type="EMBL" id="CAJNOQ010006443">
    <property type="protein sequence ID" value="CAF1135552.1"/>
    <property type="molecule type" value="Genomic_DNA"/>
</dbReference>
<dbReference type="InterPro" id="IPR012337">
    <property type="entry name" value="RNaseH-like_sf"/>
</dbReference>
<dbReference type="Proteomes" id="UP000663829">
    <property type="component" value="Unassembled WGS sequence"/>
</dbReference>
<evidence type="ECO:0000259" key="6">
    <source>
        <dbReference type="Pfam" id="PF05699"/>
    </source>
</evidence>
<dbReference type="OrthoDB" id="5103at2759"/>
<keyword evidence="2" id="KW-0479">Metal-binding</keyword>
<comment type="caution">
    <text evidence="8">The sequence shown here is derived from an EMBL/GenBank/DDBJ whole genome shotgun (WGS) entry which is preliminary data.</text>
</comment>
<sequence length="515" mass="59149">MTDQEMNVEREEHAQRETIKLLCLNLNAIRQQHLPIFYEVIPGFASCFNCKKALHYESSTKYMKSHNCIPSTTINEGPLAKYLNNKKVTDVQKQDKDQMKQKLTQWICSSVPSFSIIEDFGLNEVIQEAVRIGQKYTNPVNVNDILVKTDSIANHVRCLAEQYRQSLKLILIEQAEAGVLCINPDLWRDKYLDMNKEIQDNYSVALKQSNVTGWLSLSSLLESIEISIEHARSIISSKPAAVKQKVCINKINIESIKDLVCLLKPFKHVSTLVQTGDTPSLHMVYVAINKLELHLEEKDIDQDGKCIIIDARHEGNNFFRQCLRQLLSTIFSFDNRHLAAALLHPQYRKLTYADDYRRGITHVYVREQIKKMYGNVNQQNNELATIDEPSKKKYKTMEDQFMDPDDNDADNNLTTSRSLLDELDKYLKMAIDVQFKQPSPLVFWKDHQQKFPYLAKLARHLYSIPATSAGVEKQFSAAGLVINKRRSSLNPATVEAILFVRSIQKSLEKDPHLFS</sequence>
<evidence type="ECO:0008006" key="11">
    <source>
        <dbReference type="Google" id="ProtNLM"/>
    </source>
</evidence>